<dbReference type="AlphaFoldDB" id="A0A1H8GXN5"/>
<organism evidence="2 3">
    <name type="scientific">Paenibacillus sophorae</name>
    <dbReference type="NCBI Taxonomy" id="1333845"/>
    <lineage>
        <taxon>Bacteria</taxon>
        <taxon>Bacillati</taxon>
        <taxon>Bacillota</taxon>
        <taxon>Bacilli</taxon>
        <taxon>Bacillales</taxon>
        <taxon>Paenibacillaceae</taxon>
        <taxon>Paenibacillus</taxon>
    </lineage>
</organism>
<name>A0A1H8GXN5_9BACL</name>
<evidence type="ECO:0000313" key="1">
    <source>
        <dbReference type="EMBL" id="QWU14379.1"/>
    </source>
</evidence>
<accession>A0A1H8GXN5</accession>
<dbReference type="STRING" id="1333845.SAMN04487895_101685"/>
<reference evidence="1 4" key="2">
    <citation type="submission" date="2021-06" db="EMBL/GenBank/DDBJ databases">
        <title>Whole genome sequence of Paenibacillus sophorae DSM23020 for comparative genomics.</title>
        <authorList>
            <person name="Kim M.-J."/>
            <person name="Lee G."/>
            <person name="Shin J.-H."/>
        </authorList>
    </citation>
    <scope>NUCLEOTIDE SEQUENCE [LARGE SCALE GENOMIC DNA]</scope>
    <source>
        <strain evidence="1 4">DSM 23020</strain>
    </source>
</reference>
<evidence type="ECO:0000313" key="2">
    <source>
        <dbReference type="EMBL" id="SEN48891.1"/>
    </source>
</evidence>
<dbReference type="Proteomes" id="UP000198809">
    <property type="component" value="Unassembled WGS sequence"/>
</dbReference>
<dbReference type="EMBL" id="FODH01000001">
    <property type="protein sequence ID" value="SEN48891.1"/>
    <property type="molecule type" value="Genomic_DNA"/>
</dbReference>
<protein>
    <submittedName>
        <fullName evidence="2">Uncharacterized protein</fullName>
    </submittedName>
</protein>
<dbReference type="RefSeq" id="WP_175491764.1">
    <property type="nucleotide sequence ID" value="NZ_CP076607.1"/>
</dbReference>
<reference evidence="2 3" key="1">
    <citation type="submission" date="2016-10" db="EMBL/GenBank/DDBJ databases">
        <authorList>
            <person name="de Groot N.N."/>
        </authorList>
    </citation>
    <scope>NUCLEOTIDE SEQUENCE [LARGE SCALE GENOMIC DNA]</scope>
    <source>
        <strain evidence="2 3">CGMCC 1.10238</strain>
    </source>
</reference>
<evidence type="ECO:0000313" key="4">
    <source>
        <dbReference type="Proteomes" id="UP000683429"/>
    </source>
</evidence>
<dbReference type="Proteomes" id="UP000683429">
    <property type="component" value="Chromosome"/>
</dbReference>
<keyword evidence="4" id="KW-1185">Reference proteome</keyword>
<dbReference type="EMBL" id="CP076607">
    <property type="protein sequence ID" value="QWU14379.1"/>
    <property type="molecule type" value="Genomic_DNA"/>
</dbReference>
<proteinExistence type="predicted"/>
<gene>
    <name evidence="1" type="ORF">KP014_20955</name>
    <name evidence="2" type="ORF">SAMN04487895_101685</name>
</gene>
<evidence type="ECO:0000313" key="3">
    <source>
        <dbReference type="Proteomes" id="UP000198809"/>
    </source>
</evidence>
<sequence length="54" mass="6032">MEKDIQQIIKAAAERYGLGYDPNQKQAIILQSDGSIGIINDEDIAAVFRDMARH</sequence>